<evidence type="ECO:0000313" key="2">
    <source>
        <dbReference type="Proteomes" id="UP001365846"/>
    </source>
</evidence>
<comment type="caution">
    <text evidence="1">The sequence shown here is derived from an EMBL/GenBank/DDBJ whole genome shotgun (WGS) entry which is preliminary data.</text>
</comment>
<dbReference type="RefSeq" id="WP_340356811.1">
    <property type="nucleotide sequence ID" value="NZ_JBBKZU010000004.1"/>
</dbReference>
<organism evidence="1 2">
    <name type="scientific">Variovorax ureilyticus</name>
    <dbReference type="NCBI Taxonomy" id="1836198"/>
    <lineage>
        <taxon>Bacteria</taxon>
        <taxon>Pseudomonadati</taxon>
        <taxon>Pseudomonadota</taxon>
        <taxon>Betaproteobacteria</taxon>
        <taxon>Burkholderiales</taxon>
        <taxon>Comamonadaceae</taxon>
        <taxon>Variovorax</taxon>
    </lineage>
</organism>
<reference evidence="1 2" key="1">
    <citation type="submission" date="2024-03" db="EMBL/GenBank/DDBJ databases">
        <title>Novel species of the genus Variovorax.</title>
        <authorList>
            <person name="Liu Q."/>
            <person name="Xin Y.-H."/>
        </authorList>
    </citation>
    <scope>NUCLEOTIDE SEQUENCE [LARGE SCALE GENOMIC DNA]</scope>
    <source>
        <strain evidence="1 2">KACC 18899</strain>
    </source>
</reference>
<gene>
    <name evidence="1" type="ORF">WKW77_10625</name>
</gene>
<dbReference type="Proteomes" id="UP001365846">
    <property type="component" value="Unassembled WGS sequence"/>
</dbReference>
<dbReference type="SUPFAM" id="SSF101908">
    <property type="entry name" value="Putative isomerase YbhE"/>
    <property type="match status" value="1"/>
</dbReference>
<proteinExistence type="predicted"/>
<accession>A0ABU8VET4</accession>
<protein>
    <submittedName>
        <fullName evidence="1">Uncharacterized protein</fullName>
    </submittedName>
</protein>
<sequence>MMQRASLLLFVAAGILAIGGNEGRGGFSGFDAFAAPVAGPGSPTPSRGPASTPASGDIVDSALNIIPAQYTAMAAQLGKDAGIAYRYGPDAISSGTAHTGPALYKHADIRLDAPAPSYPFWWQVGRPSSDAGSYSSNQGSIAFVADAPAQRVGVADIQVSNYMHGVFAQSPQLSWTRATVDGGGIDSITVMSYREQGIVSGDPVAMGRCTGRPGFCAQGLVAFQNGVIGTVGSNTAQNRATVKLPANKVPTAIAMTNDSEFALVTVWDTRALKGQVAVIALAGLCDGCDPRDASRWYNYWEEWMGVYPGLPNMGDIAFMKILGYVDLPGMAAPTEIAVTTGMDQFRSLFQGGSTAGQFVGRANSPLTSHWRKFASGGAHEYHYAKGGVAVVISKSEQKAAFIDLKPLFSYFNGMYFSSNVSQTTRFGQAADQWPFTFDVQASQKPAVVKTVSLGARPTAVRTSIFGPTPRAWIATQDGTLRIYRLDGFAPGDGWNVAKGNPQAGNIAEVGTVTGIGRNPTSLAVSKGEPADDSIDSSNQQVIVASRGDNRINWVRFASNGNSGRIVRTIRHNEMKDLIAVEDADNFANFGYVLTALDYAGKAVRNYRYGPVIFRDGGACPAPAGCPVNGPVAEYGGAMLLPGKPFQMNSANVP</sequence>
<evidence type="ECO:0000313" key="1">
    <source>
        <dbReference type="EMBL" id="MEJ8811520.1"/>
    </source>
</evidence>
<keyword evidence="2" id="KW-1185">Reference proteome</keyword>
<name>A0ABU8VET4_9BURK</name>
<dbReference type="EMBL" id="JBBKZU010000004">
    <property type="protein sequence ID" value="MEJ8811520.1"/>
    <property type="molecule type" value="Genomic_DNA"/>
</dbReference>